<feature type="domain" description="Pyrrolo-quinoline quinone repeat" evidence="14">
    <location>
        <begin position="45"/>
        <end position="364"/>
    </location>
</feature>
<dbReference type="SMART" id="SM00564">
    <property type="entry name" value="PQQ"/>
    <property type="match status" value="6"/>
</dbReference>
<keyword evidence="3 11" id="KW-0479">Metal-binding</keyword>
<evidence type="ECO:0000256" key="13">
    <source>
        <dbReference type="SAM" id="SignalP"/>
    </source>
</evidence>
<reference evidence="15 16" key="1">
    <citation type="journal article" date="2012" name="Science">
        <title>Ecological populations of bacteria act as socially cohesive units of antibiotic production and resistance.</title>
        <authorList>
            <person name="Cordero O.X."/>
            <person name="Wildschutte H."/>
            <person name="Kirkup B."/>
            <person name="Proehl S."/>
            <person name="Ngo L."/>
            <person name="Hussain F."/>
            <person name="Le Roux F."/>
            <person name="Mincer T."/>
            <person name="Polz M.F."/>
        </authorList>
    </citation>
    <scope>NUCLEOTIDE SEQUENCE [LARGE SCALE GENOMIC DNA]</scope>
    <source>
        <strain evidence="15 16">FF-454</strain>
    </source>
</reference>
<dbReference type="GO" id="GO:0016020">
    <property type="term" value="C:membrane"/>
    <property type="evidence" value="ECO:0007669"/>
    <property type="project" value="InterPro"/>
</dbReference>
<feature type="chain" id="PRO_5009172367" evidence="13">
    <location>
        <begin position="27"/>
        <end position="588"/>
    </location>
</feature>
<dbReference type="GO" id="GO:0016614">
    <property type="term" value="F:oxidoreductase activity, acting on CH-OH group of donors"/>
    <property type="evidence" value="ECO:0007669"/>
    <property type="project" value="InterPro"/>
</dbReference>
<evidence type="ECO:0000256" key="4">
    <source>
        <dbReference type="ARBA" id="ARBA00022729"/>
    </source>
</evidence>
<evidence type="ECO:0000256" key="11">
    <source>
        <dbReference type="PIRSR" id="PIRSR617512-3"/>
    </source>
</evidence>
<keyword evidence="11" id="KW-0106">Calcium</keyword>
<dbReference type="AlphaFoldDB" id="A0A1E5C4W5"/>
<dbReference type="RefSeq" id="WP_016959080.1">
    <property type="nucleotide sequence ID" value="NZ_AJWN02000065.1"/>
</dbReference>
<keyword evidence="8 12" id="KW-1015">Disulfide bond</keyword>
<organism evidence="15 16">
    <name type="scientific">Enterovibrio norvegicus FF-454</name>
    <dbReference type="NCBI Taxonomy" id="1185651"/>
    <lineage>
        <taxon>Bacteria</taxon>
        <taxon>Pseudomonadati</taxon>
        <taxon>Pseudomonadota</taxon>
        <taxon>Gammaproteobacteria</taxon>
        <taxon>Vibrionales</taxon>
        <taxon>Vibrionaceae</taxon>
        <taxon>Enterovibrio</taxon>
    </lineage>
</organism>
<dbReference type="InterPro" id="IPR034119">
    <property type="entry name" value="ADHI"/>
</dbReference>
<evidence type="ECO:0000256" key="5">
    <source>
        <dbReference type="ARBA" id="ARBA00022764"/>
    </source>
</evidence>
<keyword evidence="6 10" id="KW-0634">PQQ</keyword>
<dbReference type="Gene3D" id="2.140.10.10">
    <property type="entry name" value="Quinoprotein alcohol dehydrogenase-like superfamily"/>
    <property type="match status" value="1"/>
</dbReference>
<evidence type="ECO:0000256" key="12">
    <source>
        <dbReference type="PIRSR" id="PIRSR617512-4"/>
    </source>
</evidence>
<dbReference type="GO" id="GO:0020037">
    <property type="term" value="F:heme binding"/>
    <property type="evidence" value="ECO:0007669"/>
    <property type="project" value="UniProtKB-ARBA"/>
</dbReference>
<dbReference type="FunFam" id="2.140.10.10:FF:000003">
    <property type="entry name" value="Methanol dehydrogenase, large subunit"/>
    <property type="match status" value="1"/>
</dbReference>
<feature type="binding site" evidence="10">
    <location>
        <position position="136"/>
    </location>
    <ligand>
        <name>pyrroloquinoline quinone</name>
        <dbReference type="ChEBI" id="CHEBI:58442"/>
    </ligand>
</feature>
<dbReference type="SUPFAM" id="SSF50998">
    <property type="entry name" value="Quinoprotein alcohol dehydrogenase-like"/>
    <property type="match status" value="1"/>
</dbReference>
<gene>
    <name evidence="15" type="ORF">A1OK_11320</name>
</gene>
<evidence type="ECO:0000313" key="16">
    <source>
        <dbReference type="Proteomes" id="UP000095039"/>
    </source>
</evidence>
<dbReference type="InterPro" id="IPR011047">
    <property type="entry name" value="Quinoprotein_ADH-like_sf"/>
</dbReference>
<dbReference type="PANTHER" id="PTHR32303">
    <property type="entry name" value="QUINOPROTEIN ALCOHOL DEHYDROGENASE (CYTOCHROME C)"/>
    <property type="match status" value="1"/>
</dbReference>
<comment type="similarity">
    <text evidence="2">Belongs to the bacterial PQQ dehydrogenase family.</text>
</comment>
<dbReference type="Proteomes" id="UP000095039">
    <property type="component" value="Unassembled WGS sequence"/>
</dbReference>
<evidence type="ECO:0000256" key="9">
    <source>
        <dbReference type="PIRSR" id="PIRSR617512-1"/>
    </source>
</evidence>
<accession>A0A1E5C4W5</accession>
<dbReference type="GO" id="GO:0005509">
    <property type="term" value="F:calcium ion binding"/>
    <property type="evidence" value="ECO:0007669"/>
    <property type="project" value="InterPro"/>
</dbReference>
<dbReference type="PROSITE" id="PS00364">
    <property type="entry name" value="BACTERIAL_PQQ_2"/>
    <property type="match status" value="1"/>
</dbReference>
<dbReference type="InterPro" id="IPR017512">
    <property type="entry name" value="PQQ_MeOH/EtOH_DH"/>
</dbReference>
<dbReference type="PANTHER" id="PTHR32303:SF20">
    <property type="entry name" value="QUINOPROTEIN ETHANOL DEHYDROGENASE"/>
    <property type="match status" value="1"/>
</dbReference>
<name>A0A1E5C4W5_9GAMM</name>
<comment type="subcellular location">
    <subcellularLocation>
        <location evidence="1">Periplasm</location>
    </subcellularLocation>
</comment>
<feature type="disulfide bond" evidence="12">
    <location>
        <begin position="130"/>
        <end position="131"/>
    </location>
</feature>
<feature type="binding site" evidence="11">
    <location>
        <position position="280"/>
    </location>
    <ligand>
        <name>Ca(2+)</name>
        <dbReference type="ChEBI" id="CHEBI:29108"/>
    </ligand>
</feature>
<sequence>MTATSFKRCGIYAALSLALTAAPVYAGVTDEDILADQETTEDIVTYGLGLRGQRYSPLESINRETVQEIRPVWAFSLGGEKQRGQESQPMVKDGVMYVTGSYSRVYAIDVKTGDELWQYDARLPDGIMPCCDVINRGVALYDDLVIFGTLDAKLVALDAKTGKVRWKKTVDNYQDGYSITAAPIVVKGNVITGVSGGEFGVVGKVRAYDAKTGALVWERPTVEGHMGYVWKDGKKMENGISGGKPGQTWPADLWKSGGAAPWLGGTYDADTDLLFFGTGNPAPWNSHMRPGDNLFSSSRLAIDPDDGKIVWHFQTTPHDGWDFDGVNELISFDYTENGKPVKAAATADRNGFFYVLNRTNGEFIRGFPFVDKISWAKGLDDKGRPMFVSENRPGDPTEIKDGKQGNTVTSAPSFLGGKNWMPMAYSAKTGLFYVPANEWQMDIWNEPVAYKKGAAYLGAGFTIKALNEDYIGVLRAYDPKTGERVWEYKNYAPLWGGVLTTAGGLVFTGNPEGYLMAFDDKTGELLYKFNTGSGIVGSPVTWDMDGEQYISVLSGWGGAVPLWGGDVAKRVKDFNQGGMVWTFKLPKR</sequence>
<evidence type="ECO:0000256" key="8">
    <source>
        <dbReference type="ARBA" id="ARBA00023157"/>
    </source>
</evidence>
<feature type="binding site" evidence="10">
    <location>
        <position position="180"/>
    </location>
    <ligand>
        <name>pyrroloquinoline quinone</name>
        <dbReference type="ChEBI" id="CHEBI:58442"/>
    </ligand>
</feature>
<evidence type="ECO:0000256" key="6">
    <source>
        <dbReference type="ARBA" id="ARBA00022891"/>
    </source>
</evidence>
<feature type="binding site" evidence="10">
    <location>
        <begin position="419"/>
        <end position="420"/>
    </location>
    <ligand>
        <name>pyrroloquinoline quinone</name>
        <dbReference type="ChEBI" id="CHEBI:58442"/>
    </ligand>
</feature>
<comment type="cofactor">
    <cofactor evidence="10">
        <name>pyrroloquinoline quinone</name>
        <dbReference type="ChEBI" id="CHEBI:58442"/>
    </cofactor>
    <text evidence="10">Binds 1 PQQ group per subunit.</text>
</comment>
<dbReference type="NCBIfam" id="TIGR03075">
    <property type="entry name" value="PQQ_enz_alc_DH"/>
    <property type="match status" value="1"/>
</dbReference>
<dbReference type="EMBL" id="AJWN02000065">
    <property type="protein sequence ID" value="OEE60533.1"/>
    <property type="molecule type" value="Genomic_DNA"/>
</dbReference>
<evidence type="ECO:0000313" key="15">
    <source>
        <dbReference type="EMBL" id="OEE60533.1"/>
    </source>
</evidence>
<evidence type="ECO:0000256" key="10">
    <source>
        <dbReference type="PIRSR" id="PIRSR617512-2"/>
    </source>
</evidence>
<comment type="caution">
    <text evidence="15">The sequence shown here is derived from an EMBL/GenBank/DDBJ whole genome shotgun (WGS) entry which is preliminary data.</text>
</comment>
<protein>
    <submittedName>
        <fullName evidence="15">Dehydrogenase</fullName>
    </submittedName>
</protein>
<dbReference type="InterPro" id="IPR002372">
    <property type="entry name" value="PQQ_rpt_dom"/>
</dbReference>
<proteinExistence type="inferred from homology"/>
<dbReference type="Pfam" id="PF01011">
    <property type="entry name" value="PQQ"/>
    <property type="match status" value="2"/>
</dbReference>
<dbReference type="CDD" id="cd10277">
    <property type="entry name" value="PQQ_ADH_I"/>
    <property type="match status" value="1"/>
</dbReference>
<keyword evidence="16" id="KW-1185">Reference proteome</keyword>
<feature type="binding site" evidence="10">
    <location>
        <position position="86"/>
    </location>
    <ligand>
        <name>pyrroloquinoline quinone</name>
        <dbReference type="ChEBI" id="CHEBI:58442"/>
    </ligand>
</feature>
<feature type="binding site" evidence="11">
    <location>
        <position position="198"/>
    </location>
    <ligand>
        <name>Ca(2+)</name>
        <dbReference type="ChEBI" id="CHEBI:29108"/>
    </ligand>
</feature>
<feature type="signal peptide" evidence="13">
    <location>
        <begin position="1"/>
        <end position="26"/>
    </location>
</feature>
<dbReference type="InterPro" id="IPR001479">
    <property type="entry name" value="Quinoprotein_DH_CS"/>
</dbReference>
<evidence type="ECO:0000256" key="7">
    <source>
        <dbReference type="ARBA" id="ARBA00023002"/>
    </source>
</evidence>
<feature type="binding site" evidence="11">
    <location>
        <position position="322"/>
    </location>
    <ligand>
        <name>Ca(2+)</name>
        <dbReference type="ChEBI" id="CHEBI:29108"/>
    </ligand>
</feature>
<feature type="active site" description="Proton acceptor" evidence="9">
    <location>
        <position position="322"/>
    </location>
</feature>
<dbReference type="InterPro" id="IPR018391">
    <property type="entry name" value="PQQ_b-propeller_rpt"/>
</dbReference>
<keyword evidence="7" id="KW-0560">Oxidoreductase</keyword>
<dbReference type="GO" id="GO:0070968">
    <property type="term" value="F:pyrroloquinoline quinone binding"/>
    <property type="evidence" value="ECO:0007669"/>
    <property type="project" value="UniProtKB-ARBA"/>
</dbReference>
<evidence type="ECO:0000256" key="2">
    <source>
        <dbReference type="ARBA" id="ARBA00008156"/>
    </source>
</evidence>
<evidence type="ECO:0000256" key="3">
    <source>
        <dbReference type="ARBA" id="ARBA00022723"/>
    </source>
</evidence>
<evidence type="ECO:0000259" key="14">
    <source>
        <dbReference type="Pfam" id="PF01011"/>
    </source>
</evidence>
<evidence type="ECO:0000256" key="1">
    <source>
        <dbReference type="ARBA" id="ARBA00004418"/>
    </source>
</evidence>
<feature type="domain" description="Pyrrolo-quinoline quinone repeat" evidence="14">
    <location>
        <begin position="493"/>
        <end position="550"/>
    </location>
</feature>
<keyword evidence="4 13" id="KW-0732">Signal</keyword>
<dbReference type="GO" id="GO:0030288">
    <property type="term" value="C:outer membrane-bounded periplasmic space"/>
    <property type="evidence" value="ECO:0007669"/>
    <property type="project" value="InterPro"/>
</dbReference>
<comment type="cofactor">
    <cofactor evidence="11">
        <name>Ca(2+)</name>
        <dbReference type="ChEBI" id="CHEBI:29108"/>
    </cofactor>
    <text evidence="11">Binds 1 Ca(2+) ion per subunit.</text>
</comment>
<keyword evidence="5" id="KW-0574">Periplasm</keyword>